<feature type="transmembrane region" description="Helical" evidence="2">
    <location>
        <begin position="7"/>
        <end position="26"/>
    </location>
</feature>
<keyword evidence="2" id="KW-0472">Membrane</keyword>
<keyword evidence="2" id="KW-0812">Transmembrane</keyword>
<gene>
    <name evidence="3" type="ORF">C1H70_03455</name>
</gene>
<dbReference type="Proteomes" id="UP000235547">
    <property type="component" value="Unassembled WGS sequence"/>
</dbReference>
<feature type="region of interest" description="Disordered" evidence="1">
    <location>
        <begin position="78"/>
        <end position="100"/>
    </location>
</feature>
<evidence type="ECO:0000256" key="1">
    <source>
        <dbReference type="SAM" id="MobiDB-lite"/>
    </source>
</evidence>
<name>A0A2N7UP78_9GAMM</name>
<dbReference type="AlphaFoldDB" id="A0A2N7UP78"/>
<evidence type="ECO:0000256" key="2">
    <source>
        <dbReference type="SAM" id="Phobius"/>
    </source>
</evidence>
<accession>A0A2N7UP78</accession>
<dbReference type="EMBL" id="PNRG01000005">
    <property type="protein sequence ID" value="PMR82253.1"/>
    <property type="molecule type" value="Genomic_DNA"/>
</dbReference>
<feature type="region of interest" description="Disordered" evidence="1">
    <location>
        <begin position="37"/>
        <end position="58"/>
    </location>
</feature>
<feature type="compositionally biased region" description="Polar residues" evidence="1">
    <location>
        <begin position="37"/>
        <end position="46"/>
    </location>
</feature>
<evidence type="ECO:0008006" key="5">
    <source>
        <dbReference type="Google" id="ProtNLM"/>
    </source>
</evidence>
<keyword evidence="2" id="KW-1133">Transmembrane helix</keyword>
<comment type="caution">
    <text evidence="3">The sequence shown here is derived from an EMBL/GenBank/DDBJ whole genome shotgun (WGS) entry which is preliminary data.</text>
</comment>
<protein>
    <recommendedName>
        <fullName evidence="5">Type II secretion system protein GspC N-terminal domain-containing protein</fullName>
    </recommendedName>
</protein>
<proteinExistence type="predicted"/>
<evidence type="ECO:0000313" key="4">
    <source>
        <dbReference type="Proteomes" id="UP000235547"/>
    </source>
</evidence>
<dbReference type="RefSeq" id="WP_102586925.1">
    <property type="nucleotide sequence ID" value="NZ_BNAE01000001.1"/>
</dbReference>
<sequence>MRRQQQGIWMVGLVVCVAMLCAWLWFELTRELTRQTGSHSAGTSGQPGAAEPQRGQAGWTAVADVDDYAAMVERPLFSETRRPPAPQVAEPAPVSPPRPAARPDWRLVGVVIVDGQPRAVLWDEREGRYLRLREGDVANGWTAVEVEAQRLTIENMGQRHELALRRY</sequence>
<organism evidence="3 4">
    <name type="scientific">Halomonas urumqiensis</name>
    <dbReference type="NCBI Taxonomy" id="1684789"/>
    <lineage>
        <taxon>Bacteria</taxon>
        <taxon>Pseudomonadati</taxon>
        <taxon>Pseudomonadota</taxon>
        <taxon>Gammaproteobacteria</taxon>
        <taxon>Oceanospirillales</taxon>
        <taxon>Halomonadaceae</taxon>
        <taxon>Halomonas</taxon>
    </lineage>
</organism>
<keyword evidence="4" id="KW-1185">Reference proteome</keyword>
<reference evidence="3 4" key="1">
    <citation type="submission" date="2018-01" db="EMBL/GenBank/DDBJ databases">
        <title>Halomonas endophytica sp. nov., isolated from storage liquid in the stems of Populus euphratica.</title>
        <authorList>
            <person name="Chen C."/>
        </authorList>
    </citation>
    <scope>NUCLEOTIDE SEQUENCE [LARGE SCALE GENOMIC DNA]</scope>
    <source>
        <strain evidence="3 4">BZ-SZ-XJ27</strain>
    </source>
</reference>
<evidence type="ECO:0000313" key="3">
    <source>
        <dbReference type="EMBL" id="PMR82253.1"/>
    </source>
</evidence>